<feature type="binding site" evidence="10">
    <location>
        <position position="195"/>
    </location>
    <ligand>
        <name>FAD</name>
        <dbReference type="ChEBI" id="CHEBI:57692"/>
    </ligand>
</feature>
<evidence type="ECO:0000256" key="10">
    <source>
        <dbReference type="PIRSR" id="PIRSR000196-2"/>
    </source>
</evidence>
<evidence type="ECO:0000256" key="2">
    <source>
        <dbReference type="ARBA" id="ARBA00012695"/>
    </source>
</evidence>
<feature type="binding site" evidence="9">
    <location>
        <position position="96"/>
    </location>
    <ligand>
        <name>substrate</name>
    </ligand>
</feature>
<dbReference type="InterPro" id="IPR015659">
    <property type="entry name" value="Proline_oxidase"/>
</dbReference>
<evidence type="ECO:0000313" key="13">
    <source>
        <dbReference type="Proteomes" id="UP000277108"/>
    </source>
</evidence>
<keyword evidence="7" id="KW-0642">Proline metabolism</keyword>
<gene>
    <name evidence="12" type="ORF">EDD62_0293</name>
</gene>
<dbReference type="SUPFAM" id="SSF51730">
    <property type="entry name" value="FAD-linked oxidoreductase"/>
    <property type="match status" value="1"/>
</dbReference>
<comment type="caution">
    <text evidence="12">The sequence shown here is derived from an EMBL/GenBank/DDBJ whole genome shotgun (WGS) entry which is preliminary data.</text>
</comment>
<dbReference type="Pfam" id="PF01619">
    <property type="entry name" value="Pro_dh"/>
    <property type="match status" value="1"/>
</dbReference>
<keyword evidence="6" id="KW-0560">Oxidoreductase</keyword>
<evidence type="ECO:0000259" key="11">
    <source>
        <dbReference type="Pfam" id="PF01619"/>
    </source>
</evidence>
<dbReference type="GO" id="GO:0000166">
    <property type="term" value="F:nucleotide binding"/>
    <property type="evidence" value="ECO:0007669"/>
    <property type="project" value="UniProtKB-KW"/>
</dbReference>
<evidence type="ECO:0000256" key="9">
    <source>
        <dbReference type="PIRSR" id="PIRSR000196-1"/>
    </source>
</evidence>
<evidence type="ECO:0000256" key="7">
    <source>
        <dbReference type="ARBA" id="ARBA00023062"/>
    </source>
</evidence>
<dbReference type="Gene3D" id="3.20.20.220">
    <property type="match status" value="1"/>
</dbReference>
<dbReference type="EC" id="1.5.5.2" evidence="2"/>
<comment type="cofactor">
    <cofactor evidence="10">
        <name>FAD</name>
        <dbReference type="ChEBI" id="CHEBI:57692"/>
    </cofactor>
    <text evidence="10">Binds 1 FAD per subunit.</text>
</comment>
<comment type="catalytic activity">
    <reaction evidence="8">
        <text>L-proline + a quinone = (S)-1-pyrroline-5-carboxylate + a quinol + H(+)</text>
        <dbReference type="Rhea" id="RHEA:23784"/>
        <dbReference type="ChEBI" id="CHEBI:15378"/>
        <dbReference type="ChEBI" id="CHEBI:17388"/>
        <dbReference type="ChEBI" id="CHEBI:24646"/>
        <dbReference type="ChEBI" id="CHEBI:60039"/>
        <dbReference type="ChEBI" id="CHEBI:132124"/>
        <dbReference type="EC" id="1.5.5.2"/>
    </reaction>
</comment>
<evidence type="ECO:0000256" key="4">
    <source>
        <dbReference type="ARBA" id="ARBA00022741"/>
    </source>
</evidence>
<dbReference type="InterPro" id="IPR002872">
    <property type="entry name" value="Proline_DH_dom"/>
</dbReference>
<feature type="binding site" evidence="10">
    <location>
        <begin position="221"/>
        <end position="222"/>
    </location>
    <ligand>
        <name>FAD</name>
        <dbReference type="ChEBI" id="CHEBI:57692"/>
    </ligand>
</feature>
<feature type="binding site" evidence="9">
    <location>
        <position position="284"/>
    </location>
    <ligand>
        <name>substrate</name>
    </ligand>
</feature>
<evidence type="ECO:0000256" key="5">
    <source>
        <dbReference type="ARBA" id="ARBA00022827"/>
    </source>
</evidence>
<sequence>MEFKELFIGLSENKSLNALAKKYGLLFGAKSVVGGENIPDTVETIKKLNAQGIEATIDNLGEFVDTKEIAERELIIILNMIDAIQEHNLKAHMSIKLTQLGLEFDKKYAMENLRKILLKASKTNMHINIDTESYRTLADIQSMIDEVKHEFSNVGTVIQCYLYDAEEMIEKYPDLRLRLVKGAYSEDDTISFQSKEDIDENYIKMIKKRLLNANNITSIATHDHNIINEIKQFVKDHDIDKDQFEFQMLYGFRTEMHKALVDEGYNFCVYIPFGKDWFAYFMRRLAERPQNLDLVIKSFVKKDTVIKVGSAVGLVALSGYAMKKVLDKKDQ</sequence>
<dbReference type="Proteomes" id="UP000277108">
    <property type="component" value="Unassembled WGS sequence"/>
</dbReference>
<keyword evidence="3" id="KW-0285">Flavoprotein</keyword>
<dbReference type="RefSeq" id="WP_123807255.1">
    <property type="nucleotide sequence ID" value="NZ_RKRK01000002.1"/>
</dbReference>
<keyword evidence="5 10" id="KW-0274">FAD</keyword>
<accession>A0A3N5BIL6</accession>
<dbReference type="PANTHER" id="PTHR13914">
    <property type="entry name" value="PROLINE OXIDASE"/>
    <property type="match status" value="1"/>
</dbReference>
<organism evidence="12 13">
    <name type="scientific">Abyssicoccus albus</name>
    <dbReference type="NCBI Taxonomy" id="1817405"/>
    <lineage>
        <taxon>Bacteria</taxon>
        <taxon>Bacillati</taxon>
        <taxon>Bacillota</taxon>
        <taxon>Bacilli</taxon>
        <taxon>Bacillales</taxon>
        <taxon>Abyssicoccaceae</taxon>
    </lineage>
</organism>
<feature type="binding site" evidence="10">
    <location>
        <position position="159"/>
    </location>
    <ligand>
        <name>FAD</name>
        <dbReference type="ChEBI" id="CHEBI:57692"/>
    </ligand>
</feature>
<feature type="binding site" evidence="9">
    <location>
        <position position="283"/>
    </location>
    <ligand>
        <name>substrate</name>
    </ligand>
</feature>
<dbReference type="InterPro" id="IPR008219">
    <property type="entry name" value="PRODH_bac_arc"/>
</dbReference>
<dbReference type="PANTHER" id="PTHR13914:SF0">
    <property type="entry name" value="PROLINE DEHYDROGENASE 1, MITOCHONDRIAL"/>
    <property type="match status" value="1"/>
</dbReference>
<dbReference type="GO" id="GO:0010133">
    <property type="term" value="P:L-proline catabolic process to L-glutamate"/>
    <property type="evidence" value="ECO:0007669"/>
    <property type="project" value="UniProtKB-UniPathway"/>
</dbReference>
<feature type="domain" description="Proline dehydrogenase" evidence="11">
    <location>
        <begin position="42"/>
        <end position="288"/>
    </location>
</feature>
<feature type="binding site" evidence="10">
    <location>
        <begin position="181"/>
        <end position="183"/>
    </location>
    <ligand>
        <name>FAD</name>
        <dbReference type="ChEBI" id="CHEBI:57692"/>
    </ligand>
</feature>
<dbReference type="InterPro" id="IPR029041">
    <property type="entry name" value="FAD-linked_oxidoreductase-like"/>
</dbReference>
<name>A0A3N5BIL6_9BACL</name>
<evidence type="ECO:0000256" key="8">
    <source>
        <dbReference type="ARBA" id="ARBA00048779"/>
    </source>
</evidence>
<dbReference type="AlphaFoldDB" id="A0A3N5BIL6"/>
<evidence type="ECO:0000256" key="3">
    <source>
        <dbReference type="ARBA" id="ARBA00022630"/>
    </source>
</evidence>
<evidence type="ECO:0000313" key="12">
    <source>
        <dbReference type="EMBL" id="RPF57664.1"/>
    </source>
</evidence>
<dbReference type="PIRSF" id="PIRSF000196">
    <property type="entry name" value="Pro_dehydrog"/>
    <property type="match status" value="1"/>
</dbReference>
<comment type="pathway">
    <text evidence="1">Amino-acid degradation; L-proline degradation into L-glutamate; L-glutamate from L-proline: step 1/2.</text>
</comment>
<dbReference type="OrthoDB" id="9773461at2"/>
<keyword evidence="4 10" id="KW-0547">Nucleotide-binding</keyword>
<protein>
    <recommendedName>
        <fullName evidence="2">proline dehydrogenase</fullName>
        <ecNumber evidence="2">1.5.5.2</ecNumber>
    </recommendedName>
</protein>
<dbReference type="EMBL" id="RKRK01000002">
    <property type="protein sequence ID" value="RPF57664.1"/>
    <property type="molecule type" value="Genomic_DNA"/>
</dbReference>
<dbReference type="GO" id="GO:0004657">
    <property type="term" value="F:proline dehydrogenase activity"/>
    <property type="evidence" value="ECO:0007669"/>
    <property type="project" value="UniProtKB-EC"/>
</dbReference>
<evidence type="ECO:0000256" key="1">
    <source>
        <dbReference type="ARBA" id="ARBA00004739"/>
    </source>
</evidence>
<reference evidence="12 13" key="1">
    <citation type="submission" date="2018-11" db="EMBL/GenBank/DDBJ databases">
        <title>Genomic Encyclopedia of Type Strains, Phase IV (KMG-IV): sequencing the most valuable type-strain genomes for metagenomic binning, comparative biology and taxonomic classification.</title>
        <authorList>
            <person name="Goeker M."/>
        </authorList>
    </citation>
    <scope>NUCLEOTIDE SEQUENCE [LARGE SCALE GENOMIC DNA]</scope>
    <source>
        <strain evidence="12 13">DSM 29158</strain>
    </source>
</reference>
<evidence type="ECO:0000256" key="6">
    <source>
        <dbReference type="ARBA" id="ARBA00023002"/>
    </source>
</evidence>
<keyword evidence="13" id="KW-1185">Reference proteome</keyword>
<proteinExistence type="predicted"/>
<dbReference type="UniPathway" id="UPA00261">
    <property type="reaction ID" value="UER00373"/>
</dbReference>